<evidence type="ECO:0000313" key="5">
    <source>
        <dbReference type="EMBL" id="MBK0382162.1"/>
    </source>
</evidence>
<dbReference type="PANTHER" id="PTHR39181">
    <property type="entry name" value="TYROSINE-PROTEIN PHOSPHATASE YWQE"/>
    <property type="match status" value="1"/>
</dbReference>
<dbReference type="Gene3D" id="3.20.20.140">
    <property type="entry name" value="Metal-dependent hydrolases"/>
    <property type="match status" value="1"/>
</dbReference>
<dbReference type="EC" id="3.1.3.48" evidence="2"/>
<gene>
    <name evidence="5" type="ORF">I5M32_04245</name>
</gene>
<dbReference type="RefSeq" id="WP_200584947.1">
    <property type="nucleotide sequence ID" value="NZ_JAEHFY010000005.1"/>
</dbReference>
<comment type="similarity">
    <text evidence="1">Belongs to the metallo-dependent hydrolases superfamily. CpsB/CapC family.</text>
</comment>
<evidence type="ECO:0000256" key="3">
    <source>
        <dbReference type="ARBA" id="ARBA00022801"/>
    </source>
</evidence>
<dbReference type="Pfam" id="PF19567">
    <property type="entry name" value="CpsB_CapC"/>
    <property type="match status" value="1"/>
</dbReference>
<keyword evidence="6" id="KW-1185">Reference proteome</keyword>
<accession>A0ABS1BH12</accession>
<dbReference type="EMBL" id="JAEHFY010000005">
    <property type="protein sequence ID" value="MBK0382162.1"/>
    <property type="molecule type" value="Genomic_DNA"/>
</dbReference>
<dbReference type="InterPro" id="IPR016667">
    <property type="entry name" value="Caps_polysacc_synth_CpsB/CapC"/>
</dbReference>
<name>A0ABS1BH12_9SPHI</name>
<evidence type="ECO:0000256" key="2">
    <source>
        <dbReference type="ARBA" id="ARBA00013064"/>
    </source>
</evidence>
<organism evidence="5 6">
    <name type="scientific">Pedobacter segetis</name>
    <dbReference type="NCBI Taxonomy" id="2793069"/>
    <lineage>
        <taxon>Bacteria</taxon>
        <taxon>Pseudomonadati</taxon>
        <taxon>Bacteroidota</taxon>
        <taxon>Sphingobacteriia</taxon>
        <taxon>Sphingobacteriales</taxon>
        <taxon>Sphingobacteriaceae</taxon>
        <taxon>Pedobacter</taxon>
    </lineage>
</organism>
<evidence type="ECO:0000313" key="6">
    <source>
        <dbReference type="Proteomes" id="UP000660024"/>
    </source>
</evidence>
<dbReference type="PIRSF" id="PIRSF016557">
    <property type="entry name" value="Caps_synth_CpsB"/>
    <property type="match status" value="1"/>
</dbReference>
<dbReference type="Proteomes" id="UP000660024">
    <property type="component" value="Unassembled WGS sequence"/>
</dbReference>
<keyword evidence="3" id="KW-0378">Hydrolase</keyword>
<evidence type="ECO:0000256" key="1">
    <source>
        <dbReference type="ARBA" id="ARBA00005750"/>
    </source>
</evidence>
<dbReference type="SUPFAM" id="SSF89550">
    <property type="entry name" value="PHP domain-like"/>
    <property type="match status" value="1"/>
</dbReference>
<dbReference type="InterPro" id="IPR016195">
    <property type="entry name" value="Pol/histidinol_Pase-like"/>
</dbReference>
<protein>
    <recommendedName>
        <fullName evidence="2">protein-tyrosine-phosphatase</fullName>
        <ecNumber evidence="2">3.1.3.48</ecNumber>
    </recommendedName>
</protein>
<reference evidence="5 6" key="1">
    <citation type="submission" date="2020-12" db="EMBL/GenBank/DDBJ databases">
        <title>Bacterial novel species Pedobacter sp. SD-b isolated from soil.</title>
        <authorList>
            <person name="Jung H.-Y."/>
        </authorList>
    </citation>
    <scope>NUCLEOTIDE SEQUENCE [LARGE SCALE GENOMIC DNA]</scope>
    <source>
        <strain evidence="5 6">SD-b</strain>
    </source>
</reference>
<evidence type="ECO:0000256" key="4">
    <source>
        <dbReference type="ARBA" id="ARBA00051722"/>
    </source>
</evidence>
<comment type="caution">
    <text evidence="5">The sequence shown here is derived from an EMBL/GenBank/DDBJ whole genome shotgun (WGS) entry which is preliminary data.</text>
</comment>
<sequence length="245" mass="28266">MLGLFKKKNKTPRFDFSNIGVDMHSHILPGIDDGAPTLRESIMMIKRFQELGFKKLIATPHIMADYYRNTPETINKALDELLEGLVKQNIDIQIEAAAEYYLDETFENKINKGNLMAMGGNYVLFELSYINYPNNIKEIIQRLNDKGLKPILAHPERYPYLGSIENYYKIKDYGCYFQLNTISLSGYYGKQVQKTAEELVDNLMVDFIGSDMHHLKHADALKQSLFTPHLKTLFEETALQNIMLK</sequence>
<comment type="catalytic activity">
    <reaction evidence="4">
        <text>O-phospho-L-tyrosyl-[protein] + H2O = L-tyrosyl-[protein] + phosphate</text>
        <dbReference type="Rhea" id="RHEA:10684"/>
        <dbReference type="Rhea" id="RHEA-COMP:10136"/>
        <dbReference type="Rhea" id="RHEA-COMP:20101"/>
        <dbReference type="ChEBI" id="CHEBI:15377"/>
        <dbReference type="ChEBI" id="CHEBI:43474"/>
        <dbReference type="ChEBI" id="CHEBI:46858"/>
        <dbReference type="ChEBI" id="CHEBI:61978"/>
        <dbReference type="EC" id="3.1.3.48"/>
    </reaction>
</comment>
<proteinExistence type="inferred from homology"/>
<dbReference type="PANTHER" id="PTHR39181:SF1">
    <property type="entry name" value="TYROSINE-PROTEIN PHOSPHATASE YWQE"/>
    <property type="match status" value="1"/>
</dbReference>